<evidence type="ECO:0000313" key="2">
    <source>
        <dbReference type="Proteomes" id="UP000305067"/>
    </source>
</evidence>
<accession>A0A5C3QF69</accession>
<protein>
    <submittedName>
        <fullName evidence="1">Uncharacterized protein</fullName>
    </submittedName>
</protein>
<dbReference type="Proteomes" id="UP000305067">
    <property type="component" value="Unassembled WGS sequence"/>
</dbReference>
<evidence type="ECO:0000313" key="1">
    <source>
        <dbReference type="EMBL" id="TFK99779.1"/>
    </source>
</evidence>
<gene>
    <name evidence="1" type="ORF">BDV98DRAFT_570826</name>
</gene>
<dbReference type="EMBL" id="ML178832">
    <property type="protein sequence ID" value="TFK99779.1"/>
    <property type="molecule type" value="Genomic_DNA"/>
</dbReference>
<sequence length="59" mass="6822">MRFSQPFVSIRYHAKYPLRCCLLLCTVFVPNMIHSHLPPIESILPNLHHLRLIIGASAR</sequence>
<dbReference type="AlphaFoldDB" id="A0A5C3QF69"/>
<keyword evidence="2" id="KW-1185">Reference proteome</keyword>
<name>A0A5C3QF69_9AGAR</name>
<reference evidence="1 2" key="1">
    <citation type="journal article" date="2019" name="Nat. Ecol. Evol.">
        <title>Megaphylogeny resolves global patterns of mushroom evolution.</title>
        <authorList>
            <person name="Varga T."/>
            <person name="Krizsan K."/>
            <person name="Foldi C."/>
            <person name="Dima B."/>
            <person name="Sanchez-Garcia M."/>
            <person name="Sanchez-Ramirez S."/>
            <person name="Szollosi G.J."/>
            <person name="Szarkandi J.G."/>
            <person name="Papp V."/>
            <person name="Albert L."/>
            <person name="Andreopoulos W."/>
            <person name="Angelini C."/>
            <person name="Antonin V."/>
            <person name="Barry K.W."/>
            <person name="Bougher N.L."/>
            <person name="Buchanan P."/>
            <person name="Buyck B."/>
            <person name="Bense V."/>
            <person name="Catcheside P."/>
            <person name="Chovatia M."/>
            <person name="Cooper J."/>
            <person name="Damon W."/>
            <person name="Desjardin D."/>
            <person name="Finy P."/>
            <person name="Geml J."/>
            <person name="Haridas S."/>
            <person name="Hughes K."/>
            <person name="Justo A."/>
            <person name="Karasinski D."/>
            <person name="Kautmanova I."/>
            <person name="Kiss B."/>
            <person name="Kocsube S."/>
            <person name="Kotiranta H."/>
            <person name="LaButti K.M."/>
            <person name="Lechner B.E."/>
            <person name="Liimatainen K."/>
            <person name="Lipzen A."/>
            <person name="Lukacs Z."/>
            <person name="Mihaltcheva S."/>
            <person name="Morgado L.N."/>
            <person name="Niskanen T."/>
            <person name="Noordeloos M.E."/>
            <person name="Ohm R.A."/>
            <person name="Ortiz-Santana B."/>
            <person name="Ovrebo C."/>
            <person name="Racz N."/>
            <person name="Riley R."/>
            <person name="Savchenko A."/>
            <person name="Shiryaev A."/>
            <person name="Soop K."/>
            <person name="Spirin V."/>
            <person name="Szebenyi C."/>
            <person name="Tomsovsky M."/>
            <person name="Tulloss R.E."/>
            <person name="Uehling J."/>
            <person name="Grigoriev I.V."/>
            <person name="Vagvolgyi C."/>
            <person name="Papp T."/>
            <person name="Martin F.M."/>
            <person name="Miettinen O."/>
            <person name="Hibbett D.S."/>
            <person name="Nagy L.G."/>
        </authorList>
    </citation>
    <scope>NUCLEOTIDE SEQUENCE [LARGE SCALE GENOMIC DNA]</scope>
    <source>
        <strain evidence="1 2">CBS 309.79</strain>
    </source>
</reference>
<proteinExistence type="predicted"/>
<organism evidence="1 2">
    <name type="scientific">Pterulicium gracile</name>
    <dbReference type="NCBI Taxonomy" id="1884261"/>
    <lineage>
        <taxon>Eukaryota</taxon>
        <taxon>Fungi</taxon>
        <taxon>Dikarya</taxon>
        <taxon>Basidiomycota</taxon>
        <taxon>Agaricomycotina</taxon>
        <taxon>Agaricomycetes</taxon>
        <taxon>Agaricomycetidae</taxon>
        <taxon>Agaricales</taxon>
        <taxon>Pleurotineae</taxon>
        <taxon>Pterulaceae</taxon>
        <taxon>Pterulicium</taxon>
    </lineage>
</organism>